<sequence>MGSFQNLPSNSQEAMLSTDPKCKKRKNRCSTLNFVDNVDEDAQLSPNPGTYIRRGEDVDGVDEIDRSILWKKSRQNKNREYDNEDIEEQAAMIVKILQTIVGSLDNIVAHGTMFEKVGPEEPLHTVPLGEANVLVSIDFVIQEDVILPIPILGETYVVGDATGYHVAWPKFLILFGNEPVDLELVLWQISNLGSSRNTCMGGESVAYKEAFTIMLDEEMFGANVEVPLQKVYMEYMSQIKELSVTCIMLYMRFHWVLFVIDLSYPTICFLDSLHGATNPNLKLIIKTAVKIRDNAKNRGGLLIGRKLRSSIVYILMLLLLFEKGKSPKGKGVMQIPS</sequence>
<dbReference type="InterPro" id="IPR038765">
    <property type="entry name" value="Papain-like_cys_pep_sf"/>
</dbReference>
<protein>
    <recommendedName>
        <fullName evidence="2">DUF8039 domain-containing protein</fullName>
    </recommendedName>
</protein>
<gene>
    <name evidence="3" type="ORF">RHSIM_RhsimUnG0147600</name>
</gene>
<reference evidence="3" key="1">
    <citation type="submission" date="2019-11" db="EMBL/GenBank/DDBJ databases">
        <authorList>
            <person name="Liu Y."/>
            <person name="Hou J."/>
            <person name="Li T.-Q."/>
            <person name="Guan C.-H."/>
            <person name="Wu X."/>
            <person name="Wu H.-Z."/>
            <person name="Ling F."/>
            <person name="Zhang R."/>
            <person name="Shi X.-G."/>
            <person name="Ren J.-P."/>
            <person name="Chen E.-F."/>
            <person name="Sun J.-M."/>
        </authorList>
    </citation>
    <scope>NUCLEOTIDE SEQUENCE</scope>
    <source>
        <strain evidence="3">Adult_tree_wgs_1</strain>
        <tissue evidence="3">Leaves</tissue>
    </source>
</reference>
<accession>A0A834FUS6</accession>
<comment type="caution">
    <text evidence="3">The sequence shown here is derived from an EMBL/GenBank/DDBJ whole genome shotgun (WGS) entry which is preliminary data.</text>
</comment>
<dbReference type="OrthoDB" id="1683330at2759"/>
<evidence type="ECO:0000313" key="3">
    <source>
        <dbReference type="EMBL" id="KAF7113226.1"/>
    </source>
</evidence>
<feature type="compositionally biased region" description="Polar residues" evidence="1">
    <location>
        <begin position="1"/>
        <end position="15"/>
    </location>
</feature>
<proteinExistence type="predicted"/>
<dbReference type="PANTHER" id="PTHR33018">
    <property type="entry name" value="OS10G0338966 PROTEIN-RELATED"/>
    <property type="match status" value="1"/>
</dbReference>
<dbReference type="InterPro" id="IPR058352">
    <property type="entry name" value="DUF8039"/>
</dbReference>
<dbReference type="EMBL" id="WJXA01000319">
    <property type="protein sequence ID" value="KAF7113226.1"/>
    <property type="molecule type" value="Genomic_DNA"/>
</dbReference>
<keyword evidence="4" id="KW-1185">Reference proteome</keyword>
<evidence type="ECO:0000313" key="4">
    <source>
        <dbReference type="Proteomes" id="UP000626092"/>
    </source>
</evidence>
<name>A0A834FUS6_RHOSS</name>
<dbReference type="PANTHER" id="PTHR33018:SF34">
    <property type="entry name" value="OS02G0472350 PROTEIN"/>
    <property type="match status" value="1"/>
</dbReference>
<dbReference type="SUPFAM" id="SSF54001">
    <property type="entry name" value="Cysteine proteinases"/>
    <property type="match status" value="1"/>
</dbReference>
<feature type="region of interest" description="Disordered" evidence="1">
    <location>
        <begin position="1"/>
        <end position="23"/>
    </location>
</feature>
<organism evidence="3 4">
    <name type="scientific">Rhododendron simsii</name>
    <name type="common">Sims's rhododendron</name>
    <dbReference type="NCBI Taxonomy" id="118357"/>
    <lineage>
        <taxon>Eukaryota</taxon>
        <taxon>Viridiplantae</taxon>
        <taxon>Streptophyta</taxon>
        <taxon>Embryophyta</taxon>
        <taxon>Tracheophyta</taxon>
        <taxon>Spermatophyta</taxon>
        <taxon>Magnoliopsida</taxon>
        <taxon>eudicotyledons</taxon>
        <taxon>Gunneridae</taxon>
        <taxon>Pentapetalae</taxon>
        <taxon>asterids</taxon>
        <taxon>Ericales</taxon>
        <taxon>Ericaceae</taxon>
        <taxon>Ericoideae</taxon>
        <taxon>Rhodoreae</taxon>
        <taxon>Rhododendron</taxon>
    </lineage>
</organism>
<dbReference type="Proteomes" id="UP000626092">
    <property type="component" value="Unassembled WGS sequence"/>
</dbReference>
<evidence type="ECO:0000259" key="2">
    <source>
        <dbReference type="Pfam" id="PF26133"/>
    </source>
</evidence>
<evidence type="ECO:0000256" key="1">
    <source>
        <dbReference type="SAM" id="MobiDB-lite"/>
    </source>
</evidence>
<dbReference type="AlphaFoldDB" id="A0A834FUS6"/>
<feature type="domain" description="DUF8039" evidence="2">
    <location>
        <begin position="98"/>
        <end position="174"/>
    </location>
</feature>
<dbReference type="Pfam" id="PF26133">
    <property type="entry name" value="DUF8039"/>
    <property type="match status" value="1"/>
</dbReference>